<gene>
    <name evidence="1" type="ORF">J1N51_01505</name>
</gene>
<dbReference type="Proteomes" id="UP000682739">
    <property type="component" value="Chromosome"/>
</dbReference>
<proteinExistence type="predicted"/>
<dbReference type="AlphaFoldDB" id="A0A975DC30"/>
<evidence type="ECO:0000313" key="1">
    <source>
        <dbReference type="EMBL" id="QTH64188.1"/>
    </source>
</evidence>
<dbReference type="InterPro" id="IPR036249">
    <property type="entry name" value="Thioredoxin-like_sf"/>
</dbReference>
<evidence type="ECO:0000313" key="2">
    <source>
        <dbReference type="Proteomes" id="UP000682739"/>
    </source>
</evidence>
<protein>
    <submittedName>
        <fullName evidence="1">Glutaredoxin family protein</fullName>
    </submittedName>
</protein>
<accession>A0A975DC30</accession>
<dbReference type="InterPro" id="IPR008554">
    <property type="entry name" value="Glutaredoxin-like"/>
</dbReference>
<name>A0A975DC30_9GAMM</name>
<sequence>MNLFLLSTDGCHLCDVAIQQLNSLNLSFEVLDIVTDEALVEAYGASIPVLIVEGAEQALFWPFEKEQVIEYVKYYGIG</sequence>
<dbReference type="RefSeq" id="WP_208832243.1">
    <property type="nucleotide sequence ID" value="NZ_CP072110.1"/>
</dbReference>
<dbReference type="Pfam" id="PF05768">
    <property type="entry name" value="Glrx-like"/>
    <property type="match status" value="1"/>
</dbReference>
<dbReference type="SUPFAM" id="SSF52833">
    <property type="entry name" value="Thioredoxin-like"/>
    <property type="match status" value="1"/>
</dbReference>
<dbReference type="Gene3D" id="3.40.30.10">
    <property type="entry name" value="Glutaredoxin"/>
    <property type="match status" value="1"/>
</dbReference>
<reference evidence="1" key="1">
    <citation type="submission" date="2021-03" db="EMBL/GenBank/DDBJ databases">
        <title>Description of Psychrosphaera ytuae sp. nov. isolated from deep sea sediment of South China Sea.</title>
        <authorList>
            <person name="Zhang J."/>
            <person name="Xu X.-D."/>
        </authorList>
    </citation>
    <scope>NUCLEOTIDE SEQUENCE</scope>
    <source>
        <strain evidence="1">MTZ26</strain>
    </source>
</reference>
<dbReference type="EMBL" id="CP072110">
    <property type="protein sequence ID" value="QTH64188.1"/>
    <property type="molecule type" value="Genomic_DNA"/>
</dbReference>
<keyword evidence="2" id="KW-1185">Reference proteome</keyword>
<dbReference type="KEGG" id="psym:J1N51_01505"/>
<organism evidence="1 2">
    <name type="scientific">Psychrosphaera ytuae</name>
    <dbReference type="NCBI Taxonomy" id="2820710"/>
    <lineage>
        <taxon>Bacteria</taxon>
        <taxon>Pseudomonadati</taxon>
        <taxon>Pseudomonadota</taxon>
        <taxon>Gammaproteobacteria</taxon>
        <taxon>Alteromonadales</taxon>
        <taxon>Pseudoalteromonadaceae</taxon>
        <taxon>Psychrosphaera</taxon>
    </lineage>
</organism>